<keyword evidence="2" id="KW-1185">Reference proteome</keyword>
<gene>
    <name evidence="1" type="ORF">SAMN05660691_02264</name>
</gene>
<accession>A0A1H6LWY0</accession>
<evidence type="ECO:0000313" key="1">
    <source>
        <dbReference type="EMBL" id="SEH93324.1"/>
    </source>
</evidence>
<reference evidence="2" key="1">
    <citation type="submission" date="2016-10" db="EMBL/GenBank/DDBJ databases">
        <authorList>
            <person name="Varghese N."/>
            <person name="Submissions S."/>
        </authorList>
    </citation>
    <scope>NUCLEOTIDE SEQUENCE [LARGE SCALE GENOMIC DNA]</scope>
    <source>
        <strain evidence="2">DSM 17616</strain>
    </source>
</reference>
<dbReference type="STRING" id="173990.SAMN05660691_02264"/>
<dbReference type="AlphaFoldDB" id="A0A1H6LWY0"/>
<sequence>MNWVTIELTAFAIFVALLLLAQLSQINKKHLEGVQTNGNL</sequence>
<dbReference type="EMBL" id="FNXF01000007">
    <property type="protein sequence ID" value="SEH93324.1"/>
    <property type="molecule type" value="Genomic_DNA"/>
</dbReference>
<evidence type="ECO:0000313" key="2">
    <source>
        <dbReference type="Proteomes" id="UP000199371"/>
    </source>
</evidence>
<dbReference type="Proteomes" id="UP000199371">
    <property type="component" value="Unassembled WGS sequence"/>
</dbReference>
<protein>
    <submittedName>
        <fullName evidence="1">Uncharacterized protein</fullName>
    </submittedName>
</protein>
<dbReference type="RefSeq" id="WP_281246200.1">
    <property type="nucleotide sequence ID" value="NZ_FNXF01000007.1"/>
</dbReference>
<proteinExistence type="predicted"/>
<name>A0A1H6LWY0_9GAMM</name>
<organism evidence="1 2">
    <name type="scientific">Rheinheimera pacifica</name>
    <dbReference type="NCBI Taxonomy" id="173990"/>
    <lineage>
        <taxon>Bacteria</taxon>
        <taxon>Pseudomonadati</taxon>
        <taxon>Pseudomonadota</taxon>
        <taxon>Gammaproteobacteria</taxon>
        <taxon>Chromatiales</taxon>
        <taxon>Chromatiaceae</taxon>
        <taxon>Rheinheimera</taxon>
    </lineage>
</organism>